<dbReference type="SUPFAM" id="SSF48097">
    <property type="entry name" value="Regulator of G-protein signaling, RGS"/>
    <property type="match status" value="1"/>
</dbReference>
<gene>
    <name evidence="2" type="ORF">OE88DRAFT_1666697</name>
</gene>
<name>A0A5C3MRB1_9AGAM</name>
<dbReference type="PANTHER" id="PTHR39466:SF1">
    <property type="entry name" value="RGS DOMAIN-CONTAINING PROTEIN"/>
    <property type="match status" value="1"/>
</dbReference>
<keyword evidence="1" id="KW-1133">Transmembrane helix</keyword>
<protein>
    <submittedName>
        <fullName evidence="2">Uncharacterized protein</fullName>
    </submittedName>
</protein>
<evidence type="ECO:0000313" key="2">
    <source>
        <dbReference type="EMBL" id="TFK46906.1"/>
    </source>
</evidence>
<dbReference type="Gene3D" id="1.10.167.10">
    <property type="entry name" value="Regulator of G-protein Signalling 4, domain 2"/>
    <property type="match status" value="1"/>
</dbReference>
<keyword evidence="1" id="KW-0812">Transmembrane</keyword>
<proteinExistence type="predicted"/>
<reference evidence="2 3" key="1">
    <citation type="journal article" date="2019" name="Nat. Ecol. Evol.">
        <title>Megaphylogeny resolves global patterns of mushroom evolution.</title>
        <authorList>
            <person name="Varga T."/>
            <person name="Krizsan K."/>
            <person name="Foldi C."/>
            <person name="Dima B."/>
            <person name="Sanchez-Garcia M."/>
            <person name="Sanchez-Ramirez S."/>
            <person name="Szollosi G.J."/>
            <person name="Szarkandi J.G."/>
            <person name="Papp V."/>
            <person name="Albert L."/>
            <person name="Andreopoulos W."/>
            <person name="Angelini C."/>
            <person name="Antonin V."/>
            <person name="Barry K.W."/>
            <person name="Bougher N.L."/>
            <person name="Buchanan P."/>
            <person name="Buyck B."/>
            <person name="Bense V."/>
            <person name="Catcheside P."/>
            <person name="Chovatia M."/>
            <person name="Cooper J."/>
            <person name="Damon W."/>
            <person name="Desjardin D."/>
            <person name="Finy P."/>
            <person name="Geml J."/>
            <person name="Haridas S."/>
            <person name="Hughes K."/>
            <person name="Justo A."/>
            <person name="Karasinski D."/>
            <person name="Kautmanova I."/>
            <person name="Kiss B."/>
            <person name="Kocsube S."/>
            <person name="Kotiranta H."/>
            <person name="LaButti K.M."/>
            <person name="Lechner B.E."/>
            <person name="Liimatainen K."/>
            <person name="Lipzen A."/>
            <person name="Lukacs Z."/>
            <person name="Mihaltcheva S."/>
            <person name="Morgado L.N."/>
            <person name="Niskanen T."/>
            <person name="Noordeloos M.E."/>
            <person name="Ohm R.A."/>
            <person name="Ortiz-Santana B."/>
            <person name="Ovrebo C."/>
            <person name="Racz N."/>
            <person name="Riley R."/>
            <person name="Savchenko A."/>
            <person name="Shiryaev A."/>
            <person name="Soop K."/>
            <person name="Spirin V."/>
            <person name="Szebenyi C."/>
            <person name="Tomsovsky M."/>
            <person name="Tulloss R.E."/>
            <person name="Uehling J."/>
            <person name="Grigoriev I.V."/>
            <person name="Vagvolgyi C."/>
            <person name="Papp T."/>
            <person name="Martin F.M."/>
            <person name="Miettinen O."/>
            <person name="Hibbett D.S."/>
            <person name="Nagy L.G."/>
        </authorList>
    </citation>
    <scope>NUCLEOTIDE SEQUENCE [LARGE SCALE GENOMIC DNA]</scope>
    <source>
        <strain evidence="2 3">OMC1185</strain>
    </source>
</reference>
<organism evidence="2 3">
    <name type="scientific">Heliocybe sulcata</name>
    <dbReference type="NCBI Taxonomy" id="5364"/>
    <lineage>
        <taxon>Eukaryota</taxon>
        <taxon>Fungi</taxon>
        <taxon>Dikarya</taxon>
        <taxon>Basidiomycota</taxon>
        <taxon>Agaricomycotina</taxon>
        <taxon>Agaricomycetes</taxon>
        <taxon>Gloeophyllales</taxon>
        <taxon>Gloeophyllaceae</taxon>
        <taxon>Heliocybe</taxon>
    </lineage>
</organism>
<feature type="transmembrane region" description="Helical" evidence="1">
    <location>
        <begin position="280"/>
        <end position="297"/>
    </location>
</feature>
<keyword evidence="1" id="KW-0472">Membrane</keyword>
<dbReference type="AlphaFoldDB" id="A0A5C3MRB1"/>
<dbReference type="OrthoDB" id="3232309at2759"/>
<feature type="transmembrane region" description="Helical" evidence="1">
    <location>
        <begin position="244"/>
        <end position="268"/>
    </location>
</feature>
<dbReference type="InterPro" id="IPR036305">
    <property type="entry name" value="RGS_sf"/>
</dbReference>
<keyword evidence="3" id="KW-1185">Reference proteome</keyword>
<evidence type="ECO:0000313" key="3">
    <source>
        <dbReference type="Proteomes" id="UP000305948"/>
    </source>
</evidence>
<accession>A0A5C3MRB1</accession>
<dbReference type="EMBL" id="ML213526">
    <property type="protein sequence ID" value="TFK46906.1"/>
    <property type="molecule type" value="Genomic_DNA"/>
</dbReference>
<dbReference type="PANTHER" id="PTHR39466">
    <property type="entry name" value="RGS DOMAIN-CONTAINING PROTEIN"/>
    <property type="match status" value="1"/>
</dbReference>
<sequence length="411" mass="46095">MKLNLSQQLTDTRLAHLLSGDTCTPIGLPDFEAYLSYVEFSLENLHFVVWYQDYRARFFSLPLSEQSQSPGSQAAHFPFSQPSLARTERTLAQSERRATVSSARSTLTYTSVSEMQMVKPALSLEGLAPPQRSASRCSFAVPLSTSPLLWSAGESGRPITIHPESQPFREEIAKVVATFFRPSSEQELSLDSRVRDATLSDLTWNTHPDVLLPIYEEVYNSLETVSLPRFLAYASTNINLPLQLFWYIIGILDILLGLAIAIALIVTLPVPSQANRAWRLFSLPIAAIGAMQVYAAWRGYDPFPARISRTVPYSTHRFCSRVWRRGGMQVRPWELSSPPSDSESAAQQEKAVIAPFAAREKEDKWRVPVFGPERVVLDPRIAQVHKKVMRDIWVFGAWFSLVSVLSCQCGG</sequence>
<evidence type="ECO:0000256" key="1">
    <source>
        <dbReference type="SAM" id="Phobius"/>
    </source>
</evidence>
<dbReference type="STRING" id="5364.A0A5C3MRB1"/>
<dbReference type="InterPro" id="IPR044926">
    <property type="entry name" value="RGS_subdomain_2"/>
</dbReference>
<dbReference type="Proteomes" id="UP000305948">
    <property type="component" value="Unassembled WGS sequence"/>
</dbReference>